<accession>A0A380WDW8</accession>
<dbReference type="Proteomes" id="UP000254701">
    <property type="component" value="Unassembled WGS sequence"/>
</dbReference>
<dbReference type="InterPro" id="IPR009030">
    <property type="entry name" value="Growth_fac_rcpt_cys_sf"/>
</dbReference>
<dbReference type="EMBL" id="UFSM01000001">
    <property type="protein sequence ID" value="SUU87223.1"/>
    <property type="molecule type" value="Genomic_DNA"/>
</dbReference>
<protein>
    <submittedName>
        <fullName evidence="3">EB module</fullName>
    </submittedName>
</protein>
<gene>
    <name evidence="3" type="ORF">NCTC10684_00415</name>
</gene>
<dbReference type="OrthoDB" id="8033216at2"/>
<dbReference type="Pfam" id="PF25551">
    <property type="entry name" value="DUF7929"/>
    <property type="match status" value="1"/>
</dbReference>
<evidence type="ECO:0000313" key="4">
    <source>
        <dbReference type="Proteomes" id="UP000254701"/>
    </source>
</evidence>
<feature type="domain" description="DUF7929" evidence="2">
    <location>
        <begin position="77"/>
        <end position="250"/>
    </location>
</feature>
<dbReference type="SUPFAM" id="SSF57184">
    <property type="entry name" value="Growth factor receptor domain"/>
    <property type="match status" value="1"/>
</dbReference>
<evidence type="ECO:0000313" key="3">
    <source>
        <dbReference type="EMBL" id="SUU87223.1"/>
    </source>
</evidence>
<evidence type="ECO:0000256" key="1">
    <source>
        <dbReference type="SAM" id="MobiDB-lite"/>
    </source>
</evidence>
<dbReference type="RefSeq" id="WP_115729760.1">
    <property type="nucleotide sequence ID" value="NZ_BAAAVY010000033.1"/>
</dbReference>
<feature type="region of interest" description="Disordered" evidence="1">
    <location>
        <begin position="219"/>
        <end position="240"/>
    </location>
</feature>
<reference evidence="3 4" key="1">
    <citation type="submission" date="2018-06" db="EMBL/GenBank/DDBJ databases">
        <authorList>
            <consortium name="Pathogen Informatics"/>
            <person name="Doyle S."/>
        </authorList>
    </citation>
    <scope>NUCLEOTIDE SEQUENCE [LARGE SCALE GENOMIC DNA]</scope>
    <source>
        <strain evidence="3 4">NCTC10684</strain>
    </source>
</reference>
<proteinExistence type="predicted"/>
<name>A0A380WDW8_AMIAI</name>
<feature type="compositionally biased region" description="Basic and acidic residues" evidence="1">
    <location>
        <begin position="225"/>
        <end position="240"/>
    </location>
</feature>
<dbReference type="PANTHER" id="PTHR37157">
    <property type="entry name" value="PRION-LIKE-(Q/N-RICH) DOMAIN-BEARING PROTEIN 25"/>
    <property type="match status" value="1"/>
</dbReference>
<sequence>MNIRTPVPLATQSNPTVMETIMKPLSFARRGARWLVAAGIALAAMPLSPAAAQPLPEVVPELRLDRVIPHPGHDDVVPFFTKKGVQRNCDYVVYNLRFGARGNPEKFFDPAFANGLKTLRMDFRDQVAAGLTIVNVQASGDGTDAIGGPLPAATIGATANPNDTAGISDFRLSATDLDGVGAPNERYIDIRITALIDHAAFPAPAIVDNQGVVKLSAGPGSIEIPSHDPSKPDDGDFRTGEKTSIRIDVTDCEPPPPPPPGGDGPCFKVERGDVDCVPGGGAYIYNMPVGPEMAGRWVQLRTTTPGITIDPPLQLAPPGGGVLHWEIEGASPGDVVNLIVTGIETYAGPEEGVGLCCTQTVDIVIPPDLRCPPEKRPDIKVEKRAEVARCTYLGGCDFTIRVTNVGDGPYNGKIVLDEVTLPGNATIDSGPNAPWTCLPATSPMSCEHPATTLDPGESVDLKIGFKPGPGWEARFIRNCAEYDYTASGKPDVFGRTDNDKACATIPICKRGDPDCRPPVEKKVDLRITKDPRSVSCSADGVCSFLIRVYNNGTENYVGPLTVIDDYPTGAPTSSTFGPTPPWTCGPAGPGQFRCDHPGVALVPGASVPLSVVAIVPADYQSDMIRNCGEVRAILGETVLTNNRACATMRIPHPGRPRLTVAKTGDRQCETGRPCTFEITITNSGTAPFNGSVRIGDAIGVDGLGRLDGVAIASVEPPFGCSPEPATLPLSCVANISLGAGESRVHRVTVVIPDDGRLANLPRPAPAQNCVAVLPPDTPVRGLDLAGGTAVPGGLGGSPYACHRFLIDHEEKQQCSEGFVLNQAGRCVCPEGTTFRNGQCVQDSGTVTPVPPVKPQCRLLPGQIRTEDGRCICPRGTDLKNGKCVRPEQPPERQCTLLPGQIRTQDGSCICPRGTELKNGRCVKDVPPVRQCTLLPGQIRTQDGRCICPRGTELRNGRCVKDVPPVRQCTLLPGQIRTKEGRCICPRGTELIRGACRKAPTTQCPEGTSLVRGRCVPDRQDTVCRRGEVLVNGQCMTIERECPRGTVGQYPNCRPRQRPTLEIMPINPDVFRGLIPQRQQQPQRPNNNIIPQ</sequence>
<evidence type="ECO:0000259" key="2">
    <source>
        <dbReference type="Pfam" id="PF25551"/>
    </source>
</evidence>
<dbReference type="AlphaFoldDB" id="A0A380WDW8"/>
<dbReference type="InterPro" id="IPR057689">
    <property type="entry name" value="DUF7929"/>
</dbReference>
<organism evidence="3 4">
    <name type="scientific">Aminobacter aminovorans</name>
    <name type="common">Chelatobacter heintzii</name>
    <dbReference type="NCBI Taxonomy" id="83263"/>
    <lineage>
        <taxon>Bacteria</taxon>
        <taxon>Pseudomonadati</taxon>
        <taxon>Pseudomonadota</taxon>
        <taxon>Alphaproteobacteria</taxon>
        <taxon>Hyphomicrobiales</taxon>
        <taxon>Phyllobacteriaceae</taxon>
        <taxon>Aminobacter</taxon>
    </lineage>
</organism>
<dbReference type="PANTHER" id="PTHR37157:SF2">
    <property type="entry name" value="EB DOMAIN-CONTAINING PROTEIN-RELATED"/>
    <property type="match status" value="1"/>
</dbReference>